<feature type="compositionally biased region" description="Polar residues" evidence="1">
    <location>
        <begin position="562"/>
        <end position="573"/>
    </location>
</feature>
<gene>
    <name evidence="2" type="ORF">BGZ99_008937</name>
</gene>
<feature type="region of interest" description="Disordered" evidence="1">
    <location>
        <begin position="562"/>
        <end position="614"/>
    </location>
</feature>
<sequence>MLTNIDGHDEELEVIGSDFSGSFEPRPTKARLPMRLPNLNYNYPEASVQNFSPGTSLVFNAYRGHQDLLSQPYLAAIEGPYAGDGYYHRMPHPLSLEASADQEDQRQQLTYQSPEAGNHSPYPERRSLERSPFRTPHNRQFRPYQPTARARDSRDYPNHRDSRDSREYRDQKEYDSSGNRSDRRSPGAADPSPPIGEQNRIPEFRGEYPPQAHPQASLIHNSSSLGQNVSPIHPTPPTSQHWRPENNALDSRPPHDGRNSNSSGSSFQAPPPPLPRGPTEAWDRSDRGPPQATAAVDIPQPRHRGTNYNQDFDRHESMDAGMQSQQRSSIPQHPQGSMPGASADSSGFWGPYNPRAAGPRYSLSRVNYRMIFEYASEIRECLIKGKVGTTDRLLYNAEILSKVFMGCRADMDPNAAAEDETALNPHQLRCTSCNIVKTPEWRKGPLVWGKMSRNKAALASAKRKLESGTKAESLSATTESNAPVTDDIHASNGAIQDLKTEDMDDTPDADAMASLDSSRKRGREFSTGLYTDDPESLARDEDKKAIDETRCAVESLRMLNSQGLGDQDVNSFQDHPGVTSVESMEEQTAKANSVSAERDASTAGTQQDKDFPPAGRKLELSFLLA</sequence>
<dbReference type="EMBL" id="JAAAIP010000072">
    <property type="protein sequence ID" value="KAG0326835.1"/>
    <property type="molecule type" value="Genomic_DNA"/>
</dbReference>
<evidence type="ECO:0008006" key="4">
    <source>
        <dbReference type="Google" id="ProtNLM"/>
    </source>
</evidence>
<feature type="compositionally biased region" description="Polar residues" evidence="1">
    <location>
        <begin position="322"/>
        <end position="335"/>
    </location>
</feature>
<proteinExistence type="predicted"/>
<organism evidence="2 3">
    <name type="scientific">Dissophora globulifera</name>
    <dbReference type="NCBI Taxonomy" id="979702"/>
    <lineage>
        <taxon>Eukaryota</taxon>
        <taxon>Fungi</taxon>
        <taxon>Fungi incertae sedis</taxon>
        <taxon>Mucoromycota</taxon>
        <taxon>Mortierellomycotina</taxon>
        <taxon>Mortierellomycetes</taxon>
        <taxon>Mortierellales</taxon>
        <taxon>Mortierellaceae</taxon>
        <taxon>Dissophora</taxon>
    </lineage>
</organism>
<reference evidence="2" key="1">
    <citation type="journal article" date="2020" name="Fungal Divers.">
        <title>Resolving the Mortierellaceae phylogeny through synthesis of multi-gene phylogenetics and phylogenomics.</title>
        <authorList>
            <person name="Vandepol N."/>
            <person name="Liber J."/>
            <person name="Desiro A."/>
            <person name="Na H."/>
            <person name="Kennedy M."/>
            <person name="Barry K."/>
            <person name="Grigoriev I.V."/>
            <person name="Miller A.N."/>
            <person name="O'Donnell K."/>
            <person name="Stajich J.E."/>
            <person name="Bonito G."/>
        </authorList>
    </citation>
    <scope>NUCLEOTIDE SEQUENCE</scope>
    <source>
        <strain evidence="2">REB-010B</strain>
    </source>
</reference>
<feature type="compositionally biased region" description="Basic and acidic residues" evidence="1">
    <location>
        <begin position="149"/>
        <end position="185"/>
    </location>
</feature>
<feature type="compositionally biased region" description="Polar residues" evidence="1">
    <location>
        <begin position="259"/>
        <end position="268"/>
    </location>
</feature>
<feature type="region of interest" description="Disordered" evidence="1">
    <location>
        <begin position="463"/>
        <end position="543"/>
    </location>
</feature>
<dbReference type="OrthoDB" id="2162994at2759"/>
<dbReference type="Proteomes" id="UP000738325">
    <property type="component" value="Unassembled WGS sequence"/>
</dbReference>
<protein>
    <recommendedName>
        <fullName evidence="4">GATA-type domain-containing protein</fullName>
    </recommendedName>
</protein>
<feature type="compositionally biased region" description="Polar residues" evidence="1">
    <location>
        <begin position="218"/>
        <end position="230"/>
    </location>
</feature>
<feature type="compositionally biased region" description="Polar residues" evidence="1">
    <location>
        <begin position="470"/>
        <end position="483"/>
    </location>
</feature>
<evidence type="ECO:0000256" key="1">
    <source>
        <dbReference type="SAM" id="MobiDB-lite"/>
    </source>
</evidence>
<name>A0A9P6UYV4_9FUNG</name>
<feature type="compositionally biased region" description="Basic and acidic residues" evidence="1">
    <location>
        <begin position="122"/>
        <end position="132"/>
    </location>
</feature>
<evidence type="ECO:0000313" key="3">
    <source>
        <dbReference type="Proteomes" id="UP000738325"/>
    </source>
</evidence>
<comment type="caution">
    <text evidence="2">The sequence shown here is derived from an EMBL/GenBank/DDBJ whole genome shotgun (WGS) entry which is preliminary data.</text>
</comment>
<keyword evidence="3" id="KW-1185">Reference proteome</keyword>
<accession>A0A9P6UYV4</accession>
<dbReference type="AlphaFoldDB" id="A0A9P6UYV4"/>
<feature type="region of interest" description="Disordered" evidence="1">
    <location>
        <begin position="111"/>
        <end position="346"/>
    </location>
</feature>
<evidence type="ECO:0000313" key="2">
    <source>
        <dbReference type="EMBL" id="KAG0326835.1"/>
    </source>
</evidence>